<keyword evidence="1 4" id="KW-0489">Methyltransferase</keyword>
<comment type="caution">
    <text evidence="4">Lacks conserved residue(s) required for the propagation of feature annotation.</text>
</comment>
<feature type="active site" description="Nucleophile" evidence="4">
    <location>
        <position position="771"/>
    </location>
</feature>
<dbReference type="InterPro" id="IPR012677">
    <property type="entry name" value="Nucleotide-bd_a/b_plait_sf"/>
</dbReference>
<keyword evidence="3 4" id="KW-0949">S-adenosyl-L-methionine</keyword>
<feature type="region of interest" description="Disordered" evidence="5">
    <location>
        <begin position="1"/>
        <end position="28"/>
    </location>
</feature>
<dbReference type="GO" id="GO:0032259">
    <property type="term" value="P:methylation"/>
    <property type="evidence" value="ECO:0007669"/>
    <property type="project" value="UniProtKB-KW"/>
</dbReference>
<evidence type="ECO:0000256" key="1">
    <source>
        <dbReference type="ARBA" id="ARBA00022603"/>
    </source>
</evidence>
<proteinExistence type="inferred from homology"/>
<dbReference type="Pfam" id="PF05958">
    <property type="entry name" value="tRNA_U5-meth_tr"/>
    <property type="match status" value="1"/>
</dbReference>
<dbReference type="GO" id="GO:0003723">
    <property type="term" value="F:RNA binding"/>
    <property type="evidence" value="ECO:0007669"/>
    <property type="project" value="TreeGrafter"/>
</dbReference>
<feature type="binding site" evidence="4">
    <location>
        <position position="638"/>
    </location>
    <ligand>
        <name>S-adenosyl-L-methionine</name>
        <dbReference type="ChEBI" id="CHEBI:59789"/>
    </ligand>
</feature>
<evidence type="ECO:0000256" key="5">
    <source>
        <dbReference type="SAM" id="MobiDB-lite"/>
    </source>
</evidence>
<dbReference type="OrthoDB" id="10250660at2759"/>
<evidence type="ECO:0000256" key="4">
    <source>
        <dbReference type="PROSITE-ProRule" id="PRU01024"/>
    </source>
</evidence>
<dbReference type="PANTHER" id="PTHR45904:SF2">
    <property type="entry name" value="TRNA (URACIL-5-)-METHYLTRANSFERASE HOMOLOG A"/>
    <property type="match status" value="1"/>
</dbReference>
<evidence type="ECO:0000256" key="3">
    <source>
        <dbReference type="ARBA" id="ARBA00022691"/>
    </source>
</evidence>
<dbReference type="Gene3D" id="3.30.70.330">
    <property type="match status" value="1"/>
</dbReference>
<dbReference type="InterPro" id="IPR010280">
    <property type="entry name" value="U5_MeTrfase_fam"/>
</dbReference>
<dbReference type="CDD" id="cd02440">
    <property type="entry name" value="AdoMet_MTases"/>
    <property type="match status" value="1"/>
</dbReference>
<comment type="caution">
    <text evidence="6">The sequence shown here is derived from an EMBL/GenBank/DDBJ whole genome shotgun (WGS) entry which is preliminary data.</text>
</comment>
<dbReference type="PANTHER" id="PTHR45904">
    <property type="entry name" value="TRNA (URACIL-5-)-METHYLTRANSFERASE"/>
    <property type="match status" value="1"/>
</dbReference>
<dbReference type="InterPro" id="IPR029063">
    <property type="entry name" value="SAM-dependent_MTases_sf"/>
</dbReference>
<dbReference type="KEGG" id="blac:94344668"/>
<dbReference type="RefSeq" id="XP_067819538.1">
    <property type="nucleotide sequence ID" value="XM_067958997.1"/>
</dbReference>
<evidence type="ECO:0000313" key="6">
    <source>
        <dbReference type="EMBL" id="TDH70039.1"/>
    </source>
</evidence>
<dbReference type="Gene3D" id="3.40.50.150">
    <property type="entry name" value="Vaccinia Virus protein VP39"/>
    <property type="match status" value="1"/>
</dbReference>
<dbReference type="SUPFAM" id="SSF53335">
    <property type="entry name" value="S-adenosyl-L-methionine-dependent methyltransferases"/>
    <property type="match status" value="1"/>
</dbReference>
<dbReference type="InterPro" id="IPR045850">
    <property type="entry name" value="TRM2_met"/>
</dbReference>
<feature type="binding site" evidence="4">
    <location>
        <position position="743"/>
    </location>
    <ligand>
        <name>S-adenosyl-L-methionine</name>
        <dbReference type="ChEBI" id="CHEBI:59789"/>
    </ligand>
</feature>
<reference evidence="6 7" key="1">
    <citation type="journal article" date="2021" name="Genome Biol.">
        <title>AFLAP: assembly-free linkage analysis pipeline using k-mers from genome sequencing data.</title>
        <authorList>
            <person name="Fletcher K."/>
            <person name="Zhang L."/>
            <person name="Gil J."/>
            <person name="Han R."/>
            <person name="Cavanaugh K."/>
            <person name="Michelmore R."/>
        </authorList>
    </citation>
    <scope>NUCLEOTIDE SEQUENCE [LARGE SCALE GENOMIC DNA]</scope>
    <source>
        <strain evidence="6 7">SF5</strain>
    </source>
</reference>
<dbReference type="Gene3D" id="2.40.50.1070">
    <property type="match status" value="1"/>
</dbReference>
<feature type="binding site" evidence="4">
    <location>
        <position position="688"/>
    </location>
    <ligand>
        <name>S-adenosyl-L-methionine</name>
        <dbReference type="ChEBI" id="CHEBI:59789"/>
    </ligand>
</feature>
<dbReference type="GO" id="GO:0006396">
    <property type="term" value="P:RNA processing"/>
    <property type="evidence" value="ECO:0007669"/>
    <property type="project" value="InterPro"/>
</dbReference>
<feature type="compositionally biased region" description="Polar residues" evidence="5">
    <location>
        <begin position="7"/>
        <end position="24"/>
    </location>
</feature>
<accession>A0A976FP65</accession>
<dbReference type="GO" id="GO:0008173">
    <property type="term" value="F:RNA methyltransferase activity"/>
    <property type="evidence" value="ECO:0007669"/>
    <property type="project" value="InterPro"/>
</dbReference>
<organism evidence="6 7">
    <name type="scientific">Bremia lactucae</name>
    <name type="common">Lettuce downy mildew</name>
    <dbReference type="NCBI Taxonomy" id="4779"/>
    <lineage>
        <taxon>Eukaryota</taxon>
        <taxon>Sar</taxon>
        <taxon>Stramenopiles</taxon>
        <taxon>Oomycota</taxon>
        <taxon>Peronosporomycetes</taxon>
        <taxon>Peronosporales</taxon>
        <taxon>Peronosporaceae</taxon>
        <taxon>Bremia</taxon>
    </lineage>
</organism>
<evidence type="ECO:0000256" key="2">
    <source>
        <dbReference type="ARBA" id="ARBA00022679"/>
    </source>
</evidence>
<keyword evidence="7" id="KW-1185">Reference proteome</keyword>
<evidence type="ECO:0000313" key="7">
    <source>
        <dbReference type="Proteomes" id="UP000294530"/>
    </source>
</evidence>
<dbReference type="EMBL" id="SHOA02000019">
    <property type="protein sequence ID" value="TDH70039.1"/>
    <property type="molecule type" value="Genomic_DNA"/>
</dbReference>
<dbReference type="PROSITE" id="PS51687">
    <property type="entry name" value="SAM_MT_RNA_M5U"/>
    <property type="match status" value="1"/>
</dbReference>
<dbReference type="GeneID" id="94344668"/>
<dbReference type="AlphaFoldDB" id="A0A976FP65"/>
<name>A0A976FP65_BRELC</name>
<dbReference type="Proteomes" id="UP000294530">
    <property type="component" value="Unassembled WGS sequence"/>
</dbReference>
<protein>
    <recommendedName>
        <fullName evidence="8">tRNA (Uracil-5-)-methyltransferase</fullName>
    </recommendedName>
</protein>
<gene>
    <name evidence="6" type="ORF">CCR75_000892</name>
</gene>
<feature type="region of interest" description="Disordered" evidence="5">
    <location>
        <begin position="106"/>
        <end position="130"/>
    </location>
</feature>
<evidence type="ECO:0008006" key="8">
    <source>
        <dbReference type="Google" id="ProtNLM"/>
    </source>
</evidence>
<sequence>MPKPLNPQESMDNSMDTPSSTEAQENAAHGNMDIKVIVMNYGKWKDAKALEDVLRKEGVSFVKVQKARHLSFGFVHFHSTQERLEMLPKLQVIQWQGEFLEVKEALPKKSMQPIHRPPSPPPDDKSTLKTPLNATLSRNVCDVVTPWASIPYEHQLQLKETAMKKVLIKIVRHTRKEFHKKQKRVVQDHQNIARKKRKLHAKKTLENNATMPLETSMNTTQSQLESTVTIPSWLASPGALYLVANNVLYSRLHERETPWTRVSDALNIIAITSWNSNLIAIKSTNELVALKQDTLQQFKWESIGHGPLDCLPFSIVSIQGILVLCTTTGHLFKHTLSLSFDSNEWKSIGNVSQGARLGVHHRFLYACTNHNWQRASIQETQLDSLVFEPVQVPVLQPVLGISSHNNTLLLLTPTTLEYVTQDKEPSITSIPLQLPNMETLILSGLTSHTNLCCTMDSIHASPVIQGYRNKCDFSFGYDEWNQPCLGFRMGLFRHGSVLVSQPYDCIHVSIEMKAVCLEMQALVDSTKIPVYNVESKTGVWRVLTVRQSTKTRELMLLIQVNFTGYTDNERASMKTQVRECFTNSKTASFQVTSIYIQEYHGHSTPSDDDPIEHVYGKFKLEEELLHKRFVISPTAFFQVNTRGAETLYTLIQHHAQLNPHTMLYDVCCGTGTIGICASKGAGQVVGIELCHAATIDAEENARRNDVNNIRFINSKAESVMKELLHTKRDDNNMHLQRVVAIVDPPRAGLHHHVLRALRACPPVERIVYVSCNPTISLVRDAVTLCGPSSKSLQGRPFQPVHAVPVDMFPHTPHCELILVFDRVKND</sequence>
<keyword evidence="2 4" id="KW-0808">Transferase</keyword>
<comment type="similarity">
    <text evidence="4">Belongs to the class I-like SAM-binding methyltransferase superfamily. RNA M5U methyltransferase family.</text>
</comment>